<keyword evidence="6" id="KW-1185">Reference proteome</keyword>
<dbReference type="Gene3D" id="3.40.50.1220">
    <property type="entry name" value="TPP-binding domain"/>
    <property type="match status" value="1"/>
</dbReference>
<dbReference type="GO" id="GO:0009055">
    <property type="term" value="F:electron transfer activity"/>
    <property type="evidence" value="ECO:0007669"/>
    <property type="project" value="InterPro"/>
</dbReference>
<evidence type="ECO:0000256" key="1">
    <source>
        <dbReference type="ARBA" id="ARBA00005817"/>
    </source>
</evidence>
<dbReference type="GO" id="GO:0033539">
    <property type="term" value="P:fatty acid beta-oxidation using acyl-CoA dehydrogenase"/>
    <property type="evidence" value="ECO:0007669"/>
    <property type="project" value="TreeGrafter"/>
</dbReference>
<dbReference type="PANTHER" id="PTHR43153:SF1">
    <property type="entry name" value="ELECTRON TRANSFER FLAVOPROTEIN SUBUNIT ALPHA, MITOCHONDRIAL"/>
    <property type="match status" value="1"/>
</dbReference>
<dbReference type="GO" id="GO:0050660">
    <property type="term" value="F:flavin adenine dinucleotide binding"/>
    <property type="evidence" value="ECO:0007669"/>
    <property type="project" value="InterPro"/>
</dbReference>
<dbReference type="SUPFAM" id="SSF52402">
    <property type="entry name" value="Adenine nucleotide alpha hydrolases-like"/>
    <property type="match status" value="1"/>
</dbReference>
<dbReference type="Pfam" id="PF01012">
    <property type="entry name" value="ETF"/>
    <property type="match status" value="1"/>
</dbReference>
<protein>
    <submittedName>
        <fullName evidence="5">Electron transfer flavoprotein subunit alpha</fullName>
    </submittedName>
</protein>
<dbReference type="PIRSF" id="PIRSF000089">
    <property type="entry name" value="Electra_flavoP_a"/>
    <property type="match status" value="1"/>
</dbReference>
<evidence type="ECO:0000313" key="5">
    <source>
        <dbReference type="EMBL" id="RDC61982.1"/>
    </source>
</evidence>
<sequence length="324" mass="33747">MSVLVFIECADGKVKKSSLEAAFYGNQVATQLGTSAVGVAIGEVAADELKNLGQYGITKVLHDTEARLKDYVSQAYVKVVAAAAEKESASVIVLSNTNIGTGIGARLAARLQASYATNVVALPEISGETLKVKKTVFSGKAFADEVLTAATKIIALKKNAIEVAPTGSAEAGVEPFTTPLTDADFSGTPQETIRATGDVLLTEADIVVSGGRGLRGPENWHLIEDLAKALGAATACSKPVADVEWRPHHEHVGQTGITISPNLYIAVGISGAIQHLAGVNSSKVIVVINKDPEAPFFKAADYGIVGDVFEVVPKLIEAAKALEK</sequence>
<dbReference type="RefSeq" id="WP_115371490.1">
    <property type="nucleotide sequence ID" value="NZ_QASA01000001.1"/>
</dbReference>
<comment type="cofactor">
    <cofactor evidence="3">
        <name>FAD</name>
        <dbReference type="ChEBI" id="CHEBI:57692"/>
    </cofactor>
    <text evidence="3">Binds 1 FAD per dimer.</text>
</comment>
<dbReference type="InterPro" id="IPR029035">
    <property type="entry name" value="DHS-like_NAD/FAD-binding_dom"/>
</dbReference>
<feature type="binding site" evidence="3">
    <location>
        <begin position="268"/>
        <end position="275"/>
    </location>
    <ligand>
        <name>FAD</name>
        <dbReference type="ChEBI" id="CHEBI:57692"/>
    </ligand>
</feature>
<proteinExistence type="inferred from homology"/>
<dbReference type="Proteomes" id="UP000253919">
    <property type="component" value="Unassembled WGS sequence"/>
</dbReference>
<dbReference type="AlphaFoldDB" id="A0A369QC12"/>
<evidence type="ECO:0000256" key="3">
    <source>
        <dbReference type="PIRSR" id="PIRSR000089-1"/>
    </source>
</evidence>
<dbReference type="InterPro" id="IPR001308">
    <property type="entry name" value="ETF_a/FixB"/>
</dbReference>
<dbReference type="Gene3D" id="3.40.50.620">
    <property type="entry name" value="HUPs"/>
    <property type="match status" value="1"/>
</dbReference>
<organism evidence="5 6">
    <name type="scientific">Adhaeribacter pallidiroseus</name>
    <dbReference type="NCBI Taxonomy" id="2072847"/>
    <lineage>
        <taxon>Bacteria</taxon>
        <taxon>Pseudomonadati</taxon>
        <taxon>Bacteroidota</taxon>
        <taxon>Cytophagia</taxon>
        <taxon>Cytophagales</taxon>
        <taxon>Hymenobacteraceae</taxon>
        <taxon>Adhaeribacter</taxon>
    </lineage>
</organism>
<name>A0A369QC12_9BACT</name>
<comment type="caution">
    <text evidence="5">The sequence shown here is derived from an EMBL/GenBank/DDBJ whole genome shotgun (WGS) entry which is preliminary data.</text>
</comment>
<evidence type="ECO:0000313" key="6">
    <source>
        <dbReference type="Proteomes" id="UP000253919"/>
    </source>
</evidence>
<gene>
    <name evidence="5" type="ORF">AHMF7616_00572</name>
</gene>
<dbReference type="SMART" id="SM00893">
    <property type="entry name" value="ETF"/>
    <property type="match status" value="1"/>
</dbReference>
<keyword evidence="3" id="KW-0274">FAD</keyword>
<evidence type="ECO:0000259" key="4">
    <source>
        <dbReference type="SMART" id="SM00893"/>
    </source>
</evidence>
<feature type="domain" description="Electron transfer flavoprotein alpha/beta-subunit N-terminal" evidence="4">
    <location>
        <begin position="3"/>
        <end position="189"/>
    </location>
</feature>
<feature type="binding site" evidence="3">
    <location>
        <position position="212"/>
    </location>
    <ligand>
        <name>FAD</name>
        <dbReference type="ChEBI" id="CHEBI:57692"/>
    </ligand>
</feature>
<dbReference type="OrthoDB" id="9770286at2"/>
<evidence type="ECO:0000256" key="2">
    <source>
        <dbReference type="ARBA" id="ARBA00022982"/>
    </source>
</evidence>
<keyword evidence="2" id="KW-0813">Transport</keyword>
<feature type="binding site" evidence="3">
    <location>
        <position position="289"/>
    </location>
    <ligand>
        <name>FAD</name>
        <dbReference type="ChEBI" id="CHEBI:57692"/>
    </ligand>
</feature>
<keyword evidence="2" id="KW-0249">Electron transport</keyword>
<comment type="similarity">
    <text evidence="1">Belongs to the ETF alpha-subunit/FixB family.</text>
</comment>
<accession>A0A369QC12</accession>
<reference evidence="5 6" key="1">
    <citation type="submission" date="2018-04" db="EMBL/GenBank/DDBJ databases">
        <title>Adhaeribacter sp. HMF7616 genome sequencing and assembly.</title>
        <authorList>
            <person name="Kang H."/>
            <person name="Kang J."/>
            <person name="Cha I."/>
            <person name="Kim H."/>
            <person name="Joh K."/>
        </authorList>
    </citation>
    <scope>NUCLEOTIDE SEQUENCE [LARGE SCALE GENOMIC DNA]</scope>
    <source>
        <strain evidence="5 6">HMF7616</strain>
    </source>
</reference>
<keyword evidence="3" id="KW-0285">Flavoprotein</keyword>
<dbReference type="InterPro" id="IPR014730">
    <property type="entry name" value="ETF_a/b_N"/>
</dbReference>
<dbReference type="EMBL" id="QASA01000001">
    <property type="protein sequence ID" value="RDC61982.1"/>
    <property type="molecule type" value="Genomic_DNA"/>
</dbReference>
<dbReference type="InterPro" id="IPR014731">
    <property type="entry name" value="ETF_asu_C"/>
</dbReference>
<dbReference type="Pfam" id="PF00766">
    <property type="entry name" value="ETF_alpha"/>
    <property type="match status" value="1"/>
</dbReference>
<dbReference type="InterPro" id="IPR014729">
    <property type="entry name" value="Rossmann-like_a/b/a_fold"/>
</dbReference>
<dbReference type="PANTHER" id="PTHR43153">
    <property type="entry name" value="ELECTRON TRANSFER FLAVOPROTEIN ALPHA"/>
    <property type="match status" value="1"/>
</dbReference>
<dbReference type="SUPFAM" id="SSF52467">
    <property type="entry name" value="DHS-like NAD/FAD-binding domain"/>
    <property type="match status" value="1"/>
</dbReference>